<dbReference type="EMBL" id="JACYWE010000002">
    <property type="protein sequence ID" value="MBD8505704.1"/>
    <property type="molecule type" value="Genomic_DNA"/>
</dbReference>
<feature type="domain" description="DUF8185" evidence="2">
    <location>
        <begin position="103"/>
        <end position="209"/>
    </location>
</feature>
<dbReference type="RefSeq" id="WP_192038178.1">
    <property type="nucleotide sequence ID" value="NZ_JACYWE010000002.1"/>
</dbReference>
<feature type="domain" description="DUF8010" evidence="1">
    <location>
        <begin position="4"/>
        <end position="100"/>
    </location>
</feature>
<keyword evidence="4" id="KW-1185">Reference proteome</keyword>
<dbReference type="InterPro" id="IPR016601">
    <property type="entry name" value="UCP012637"/>
</dbReference>
<proteinExistence type="predicted"/>
<evidence type="ECO:0000259" key="1">
    <source>
        <dbReference type="Pfam" id="PF26035"/>
    </source>
</evidence>
<gene>
    <name evidence="3" type="ORF">HT102_04285</name>
</gene>
<accession>A0A927JAJ6</accession>
<reference evidence="3" key="1">
    <citation type="submission" date="2020-09" db="EMBL/GenBank/DDBJ databases">
        <title>Hoyosella lacisalsi sp. nov., a halotolerant actinobacterium isolated from soil of Lake Gudzhirganskoe.</title>
        <authorList>
            <person name="Yang Q."/>
            <person name="Guo P.Y."/>
            <person name="Liu S.W."/>
            <person name="Li F.N."/>
            <person name="Sun C.H."/>
        </authorList>
    </citation>
    <scope>NUCLEOTIDE SEQUENCE</scope>
    <source>
        <strain evidence="3">G463</strain>
    </source>
</reference>
<dbReference type="Proteomes" id="UP000642993">
    <property type="component" value="Unassembled WGS sequence"/>
</dbReference>
<dbReference type="Pfam" id="PF26572">
    <property type="entry name" value="DUF8185"/>
    <property type="match status" value="1"/>
</dbReference>
<dbReference type="PIRSF" id="PIRSF012637">
    <property type="entry name" value="UCP012637"/>
    <property type="match status" value="1"/>
</dbReference>
<protein>
    <submittedName>
        <fullName evidence="3">Uncharacterized protein</fullName>
    </submittedName>
</protein>
<dbReference type="AlphaFoldDB" id="A0A927JAJ6"/>
<evidence type="ECO:0000259" key="2">
    <source>
        <dbReference type="Pfam" id="PF26572"/>
    </source>
</evidence>
<sequence length="215" mass="23158">MTGERQILIGSPSATADLGTFLTRALRLDDAAVVRITNRGPKHFTIWSRTGFDVLAARTIPGRSTPADLVAAAEHLLHNLRGAHGLTVDPGYSLDSAWQGALPPHDGFTHIDDIPASRIIALAEQGQAVAREHGSSQGPPVSLLDQEVITVTDGADVTAAITMRSVFAVAGMGFVPRAPSEDERVRVRHHPAWTRIDARYGSIYARRASMPLFTR</sequence>
<dbReference type="Pfam" id="PF26035">
    <property type="entry name" value="DUF8010"/>
    <property type="match status" value="1"/>
</dbReference>
<evidence type="ECO:0000313" key="4">
    <source>
        <dbReference type="Proteomes" id="UP000642993"/>
    </source>
</evidence>
<comment type="caution">
    <text evidence="3">The sequence shown here is derived from an EMBL/GenBank/DDBJ whole genome shotgun (WGS) entry which is preliminary data.</text>
</comment>
<organism evidence="3 4">
    <name type="scientific">Lolliginicoccus lacisalsi</name>
    <dbReference type="NCBI Taxonomy" id="2742202"/>
    <lineage>
        <taxon>Bacteria</taxon>
        <taxon>Bacillati</taxon>
        <taxon>Actinomycetota</taxon>
        <taxon>Actinomycetes</taxon>
        <taxon>Mycobacteriales</taxon>
        <taxon>Hoyosellaceae</taxon>
        <taxon>Lolliginicoccus</taxon>
    </lineage>
</organism>
<dbReference type="InterPro" id="IPR058323">
    <property type="entry name" value="DUF8010"/>
</dbReference>
<evidence type="ECO:0000313" key="3">
    <source>
        <dbReference type="EMBL" id="MBD8505704.1"/>
    </source>
</evidence>
<dbReference type="InterPro" id="IPR058498">
    <property type="entry name" value="DUF8185"/>
</dbReference>
<name>A0A927JAJ6_9ACTN</name>